<dbReference type="PANTHER" id="PTHR23015:SF4">
    <property type="entry name" value="DUF38 DOMAIN-CONTAINING PROTEIN-RELATED"/>
    <property type="match status" value="1"/>
</dbReference>
<sequence>MSSLIEMPDLVLENIIEFSNFKAILTLRQVCRDFRNFIDDLNNSKLPDSKITSIHVFIEKGIRFDFGKIDGYFDTISYSKNPKNLRRFNGKNKTLLGNNSDILKVAFRDLELILRFQKVQLSWLQFNFFPSEFNSINFSMKNQKIKTEVLEISATSQPDFLSILQLTDPENLRFFSGNQSIIEMDQLAETEQWKMAKSVTCGNFLKLNLKDIAHFSQSTIFHQSVSMEDHY</sequence>
<accession>A0A2G5TRG6</accession>
<dbReference type="Pfam" id="PF00646">
    <property type="entry name" value="F-box"/>
    <property type="match status" value="1"/>
</dbReference>
<gene>
    <name evidence="2" type="primary">Cnig_chr_V.g21286</name>
    <name evidence="2" type="ORF">B9Z55_021286</name>
</gene>
<keyword evidence="3" id="KW-1185">Reference proteome</keyword>
<dbReference type="SMART" id="SM00256">
    <property type="entry name" value="FBOX"/>
    <property type="match status" value="1"/>
</dbReference>
<dbReference type="SUPFAM" id="SSF81383">
    <property type="entry name" value="F-box domain"/>
    <property type="match status" value="1"/>
</dbReference>
<proteinExistence type="predicted"/>
<evidence type="ECO:0000259" key="1">
    <source>
        <dbReference type="PROSITE" id="PS50181"/>
    </source>
</evidence>
<name>A0A2G5TRG6_9PELO</name>
<dbReference type="Proteomes" id="UP000230233">
    <property type="component" value="Chromosome V"/>
</dbReference>
<dbReference type="InterPro" id="IPR036047">
    <property type="entry name" value="F-box-like_dom_sf"/>
</dbReference>
<protein>
    <recommendedName>
        <fullName evidence="1">F-box domain-containing protein</fullName>
    </recommendedName>
</protein>
<feature type="domain" description="F-box" evidence="1">
    <location>
        <begin position="1"/>
        <end position="54"/>
    </location>
</feature>
<dbReference type="AlphaFoldDB" id="A0A2G5TRG6"/>
<dbReference type="OrthoDB" id="5911082at2759"/>
<dbReference type="Pfam" id="PF01827">
    <property type="entry name" value="FTH"/>
    <property type="match status" value="1"/>
</dbReference>
<dbReference type="InterPro" id="IPR040161">
    <property type="entry name" value="FB224"/>
</dbReference>
<reference evidence="3" key="1">
    <citation type="submission" date="2017-10" db="EMBL/GenBank/DDBJ databases">
        <title>Rapid genome shrinkage in a self-fertile nematode reveals novel sperm competition proteins.</title>
        <authorList>
            <person name="Yin D."/>
            <person name="Schwarz E.M."/>
            <person name="Thomas C.G."/>
            <person name="Felde R.L."/>
            <person name="Korf I.F."/>
            <person name="Cutter A.D."/>
            <person name="Schartner C.M."/>
            <person name="Ralston E.J."/>
            <person name="Meyer B.J."/>
            <person name="Haag E.S."/>
        </authorList>
    </citation>
    <scope>NUCLEOTIDE SEQUENCE [LARGE SCALE GENOMIC DNA]</scope>
    <source>
        <strain evidence="3">JU1422</strain>
    </source>
</reference>
<dbReference type="InterPro" id="IPR002900">
    <property type="entry name" value="DUF38/FTH_CAE_spp"/>
</dbReference>
<dbReference type="PROSITE" id="PS50181">
    <property type="entry name" value="FBOX"/>
    <property type="match status" value="1"/>
</dbReference>
<organism evidence="2 3">
    <name type="scientific">Caenorhabditis nigoni</name>
    <dbReference type="NCBI Taxonomy" id="1611254"/>
    <lineage>
        <taxon>Eukaryota</taxon>
        <taxon>Metazoa</taxon>
        <taxon>Ecdysozoa</taxon>
        <taxon>Nematoda</taxon>
        <taxon>Chromadorea</taxon>
        <taxon>Rhabditida</taxon>
        <taxon>Rhabditina</taxon>
        <taxon>Rhabditomorpha</taxon>
        <taxon>Rhabditoidea</taxon>
        <taxon>Rhabditidae</taxon>
        <taxon>Peloderinae</taxon>
        <taxon>Caenorhabditis</taxon>
    </lineage>
</organism>
<dbReference type="PANTHER" id="PTHR23015">
    <property type="entry name" value="UNCHARACTERIZED C.ELEGANS PROTEIN"/>
    <property type="match status" value="1"/>
</dbReference>
<dbReference type="GO" id="GO:0045087">
    <property type="term" value="P:innate immune response"/>
    <property type="evidence" value="ECO:0007669"/>
    <property type="project" value="TreeGrafter"/>
</dbReference>
<evidence type="ECO:0000313" key="3">
    <source>
        <dbReference type="Proteomes" id="UP000230233"/>
    </source>
</evidence>
<comment type="caution">
    <text evidence="2">The sequence shown here is derived from an EMBL/GenBank/DDBJ whole genome shotgun (WGS) entry which is preliminary data.</text>
</comment>
<dbReference type="EMBL" id="PDUG01000005">
    <property type="protein sequence ID" value="PIC29828.1"/>
    <property type="molecule type" value="Genomic_DNA"/>
</dbReference>
<dbReference type="InterPro" id="IPR001810">
    <property type="entry name" value="F-box_dom"/>
</dbReference>
<evidence type="ECO:0000313" key="2">
    <source>
        <dbReference type="EMBL" id="PIC29828.1"/>
    </source>
</evidence>